<protein>
    <recommendedName>
        <fullName evidence="3">Motility protein</fullName>
    </recommendedName>
</protein>
<sequence length="65" mass="7085">MSSIPAPVQQVLQARDQAMAQKIDMAVARKALDSQKQTGDAIVSMLEQNVNVQKQIANGHLDVRV</sequence>
<accession>A0A5C6F7J3</accession>
<evidence type="ECO:0000313" key="2">
    <source>
        <dbReference type="Proteomes" id="UP000317977"/>
    </source>
</evidence>
<dbReference type="Proteomes" id="UP000317977">
    <property type="component" value="Unassembled WGS sequence"/>
</dbReference>
<dbReference type="EMBL" id="SJPX01000002">
    <property type="protein sequence ID" value="TWU55461.1"/>
    <property type="molecule type" value="Genomic_DNA"/>
</dbReference>
<proteinExistence type="predicted"/>
<gene>
    <name evidence="1" type="ORF">Poly59_17600</name>
</gene>
<organism evidence="1 2">
    <name type="scientific">Rubripirellula reticaptiva</name>
    <dbReference type="NCBI Taxonomy" id="2528013"/>
    <lineage>
        <taxon>Bacteria</taxon>
        <taxon>Pseudomonadati</taxon>
        <taxon>Planctomycetota</taxon>
        <taxon>Planctomycetia</taxon>
        <taxon>Pirellulales</taxon>
        <taxon>Pirellulaceae</taxon>
        <taxon>Rubripirellula</taxon>
    </lineage>
</organism>
<dbReference type="AlphaFoldDB" id="A0A5C6F7J3"/>
<dbReference type="OrthoDB" id="282446at2"/>
<keyword evidence="2" id="KW-1185">Reference proteome</keyword>
<reference evidence="1 2" key="1">
    <citation type="submission" date="2019-02" db="EMBL/GenBank/DDBJ databases">
        <title>Deep-cultivation of Planctomycetes and their phenomic and genomic characterization uncovers novel biology.</title>
        <authorList>
            <person name="Wiegand S."/>
            <person name="Jogler M."/>
            <person name="Boedeker C."/>
            <person name="Pinto D."/>
            <person name="Vollmers J."/>
            <person name="Rivas-Marin E."/>
            <person name="Kohn T."/>
            <person name="Peeters S.H."/>
            <person name="Heuer A."/>
            <person name="Rast P."/>
            <person name="Oberbeckmann S."/>
            <person name="Bunk B."/>
            <person name="Jeske O."/>
            <person name="Meyerdierks A."/>
            <person name="Storesund J.E."/>
            <person name="Kallscheuer N."/>
            <person name="Luecker S."/>
            <person name="Lage O.M."/>
            <person name="Pohl T."/>
            <person name="Merkel B.J."/>
            <person name="Hornburger P."/>
            <person name="Mueller R.-W."/>
            <person name="Bruemmer F."/>
            <person name="Labrenz M."/>
            <person name="Spormann A.M."/>
            <person name="Op Den Camp H."/>
            <person name="Overmann J."/>
            <person name="Amann R."/>
            <person name="Jetten M.S.M."/>
            <person name="Mascher T."/>
            <person name="Medema M.H."/>
            <person name="Devos D.P."/>
            <person name="Kaster A.-K."/>
            <person name="Ovreas L."/>
            <person name="Rohde M."/>
            <person name="Galperin M.Y."/>
            <person name="Jogler C."/>
        </authorList>
    </citation>
    <scope>NUCLEOTIDE SEQUENCE [LARGE SCALE GENOMIC DNA]</scope>
    <source>
        <strain evidence="1 2">Poly59</strain>
    </source>
</reference>
<dbReference type="RefSeq" id="WP_146533645.1">
    <property type="nucleotide sequence ID" value="NZ_SJPX01000002.1"/>
</dbReference>
<evidence type="ECO:0008006" key="3">
    <source>
        <dbReference type="Google" id="ProtNLM"/>
    </source>
</evidence>
<comment type="caution">
    <text evidence="1">The sequence shown here is derived from an EMBL/GenBank/DDBJ whole genome shotgun (WGS) entry which is preliminary data.</text>
</comment>
<name>A0A5C6F7J3_9BACT</name>
<evidence type="ECO:0000313" key="1">
    <source>
        <dbReference type="EMBL" id="TWU55461.1"/>
    </source>
</evidence>